<evidence type="ECO:0000256" key="8">
    <source>
        <dbReference type="ARBA" id="ARBA00023186"/>
    </source>
</evidence>
<dbReference type="AlphaFoldDB" id="A0A2M8J155"/>
<protein>
    <recommendedName>
        <fullName evidence="2">Parvulin-like PPIase</fullName>
    </recommendedName>
    <alternativeName>
        <fullName evidence="9">Peptidyl-prolyl cis-trans isomerase plp</fullName>
    </alternativeName>
    <alternativeName>
        <fullName evidence="12">Periplasmic chaperone PpiD</fullName>
    </alternativeName>
    <alternativeName>
        <fullName evidence="13">Periplasmic folding chaperone</fullName>
    </alternativeName>
    <alternativeName>
        <fullName evidence="10">Rotamase plp</fullName>
    </alternativeName>
</protein>
<feature type="domain" description="PpiC" evidence="15">
    <location>
        <begin position="478"/>
        <end position="570"/>
    </location>
</feature>
<dbReference type="SUPFAM" id="SSF54534">
    <property type="entry name" value="FKBP-like"/>
    <property type="match status" value="1"/>
</dbReference>
<evidence type="ECO:0000256" key="12">
    <source>
        <dbReference type="ARBA" id="ARBA00040743"/>
    </source>
</evidence>
<proteinExistence type="inferred from homology"/>
<dbReference type="Pfam" id="PF13145">
    <property type="entry name" value="Rotamase_2"/>
    <property type="match status" value="2"/>
</dbReference>
<gene>
    <name evidence="16" type="ORF">CVM52_11535</name>
</gene>
<keyword evidence="6 14" id="KW-1133">Transmembrane helix</keyword>
<dbReference type="Proteomes" id="UP000231553">
    <property type="component" value="Unassembled WGS sequence"/>
</dbReference>
<keyword evidence="16" id="KW-0413">Isomerase</keyword>
<name>A0A2M8J155_9RHOB</name>
<accession>A0A2M8J155</accession>
<dbReference type="EMBL" id="PGTB01000039">
    <property type="protein sequence ID" value="PJE36516.1"/>
    <property type="molecule type" value="Genomic_DNA"/>
</dbReference>
<keyword evidence="7 14" id="KW-0472">Membrane</keyword>
<keyword evidence="3" id="KW-1003">Cell membrane</keyword>
<evidence type="ECO:0000256" key="3">
    <source>
        <dbReference type="ARBA" id="ARBA00022475"/>
    </source>
</evidence>
<organism evidence="16 17">
    <name type="scientific">Pseudooceanicola lipolyticus</name>
    <dbReference type="NCBI Taxonomy" id="2029104"/>
    <lineage>
        <taxon>Bacteria</taxon>
        <taxon>Pseudomonadati</taxon>
        <taxon>Pseudomonadota</taxon>
        <taxon>Alphaproteobacteria</taxon>
        <taxon>Rhodobacterales</taxon>
        <taxon>Paracoccaceae</taxon>
        <taxon>Pseudooceanicola</taxon>
    </lineage>
</organism>
<dbReference type="GO" id="GO:0005886">
    <property type="term" value="C:plasma membrane"/>
    <property type="evidence" value="ECO:0007669"/>
    <property type="project" value="UniProtKB-SubCell"/>
</dbReference>
<dbReference type="InterPro" id="IPR046357">
    <property type="entry name" value="PPIase_dom_sf"/>
</dbReference>
<dbReference type="InterPro" id="IPR027304">
    <property type="entry name" value="Trigger_fact/SurA_dom_sf"/>
</dbReference>
<comment type="subcellular location">
    <subcellularLocation>
        <location evidence="1">Cell inner membrane</location>
        <topology evidence="1">Single-pass type II membrane protein</topology>
        <orientation evidence="1">Periplasmic side</orientation>
    </subcellularLocation>
</comment>
<evidence type="ECO:0000256" key="6">
    <source>
        <dbReference type="ARBA" id="ARBA00022989"/>
    </source>
</evidence>
<evidence type="ECO:0000256" key="14">
    <source>
        <dbReference type="SAM" id="Phobius"/>
    </source>
</evidence>
<evidence type="ECO:0000256" key="4">
    <source>
        <dbReference type="ARBA" id="ARBA00022519"/>
    </source>
</evidence>
<dbReference type="Pfam" id="PF13624">
    <property type="entry name" value="SurA_N_3"/>
    <property type="match status" value="1"/>
</dbReference>
<keyword evidence="8" id="KW-0143">Chaperone</keyword>
<comment type="caution">
    <text evidence="16">The sequence shown here is derived from an EMBL/GenBank/DDBJ whole genome shotgun (WGS) entry which is preliminary data.</text>
</comment>
<keyword evidence="5 14" id="KW-0812">Transmembrane</keyword>
<dbReference type="PANTHER" id="PTHR47529">
    <property type="entry name" value="PEPTIDYL-PROLYL CIS-TRANS ISOMERASE D"/>
    <property type="match status" value="1"/>
</dbReference>
<evidence type="ECO:0000256" key="2">
    <source>
        <dbReference type="ARBA" id="ARBA00018370"/>
    </source>
</evidence>
<dbReference type="GO" id="GO:0003755">
    <property type="term" value="F:peptidyl-prolyl cis-trans isomerase activity"/>
    <property type="evidence" value="ECO:0007669"/>
    <property type="project" value="InterPro"/>
</dbReference>
<feature type="transmembrane region" description="Helical" evidence="14">
    <location>
        <begin position="12"/>
        <end position="32"/>
    </location>
</feature>
<dbReference type="Gene3D" id="1.10.4030.10">
    <property type="entry name" value="Porin chaperone SurA, peptide-binding domain"/>
    <property type="match status" value="1"/>
</dbReference>
<dbReference type="InterPro" id="IPR052029">
    <property type="entry name" value="PpiD_chaperone"/>
</dbReference>
<evidence type="ECO:0000259" key="15">
    <source>
        <dbReference type="Pfam" id="PF13145"/>
    </source>
</evidence>
<dbReference type="RefSeq" id="WP_100162650.1">
    <property type="nucleotide sequence ID" value="NZ_PGTB01000039.1"/>
</dbReference>
<evidence type="ECO:0000256" key="10">
    <source>
        <dbReference type="ARBA" id="ARBA00031484"/>
    </source>
</evidence>
<reference evidence="16 17" key="1">
    <citation type="journal article" date="2018" name="Int. J. Syst. Evol. Microbiol.">
        <title>Pseudooceanicola lipolyticus sp. nov., a marine alphaproteobacterium, reclassification of Oceanicola flagellatus as Pseudooceanicola flagellatus comb. nov. and emended description of the genus Pseudooceanicola.</title>
        <authorList>
            <person name="Huang M.-M."/>
            <person name="Guo L.-L."/>
            <person name="Wu Y.-H."/>
            <person name="Lai Q.-L."/>
            <person name="Shao Z.-Z."/>
            <person name="Wang C.-S."/>
            <person name="Wu M."/>
            <person name="Xu X.-W."/>
        </authorList>
    </citation>
    <scope>NUCLEOTIDE SEQUENCE [LARGE SCALE GENOMIC DNA]</scope>
    <source>
        <strain evidence="16 17">157</strain>
    </source>
</reference>
<dbReference type="OrthoDB" id="9768393at2"/>
<evidence type="ECO:0000256" key="5">
    <source>
        <dbReference type="ARBA" id="ARBA00022692"/>
    </source>
</evidence>
<dbReference type="Gene3D" id="3.10.50.40">
    <property type="match status" value="1"/>
</dbReference>
<evidence type="ECO:0000313" key="16">
    <source>
        <dbReference type="EMBL" id="PJE36516.1"/>
    </source>
</evidence>
<evidence type="ECO:0000256" key="11">
    <source>
        <dbReference type="ARBA" id="ARBA00038408"/>
    </source>
</evidence>
<evidence type="ECO:0000256" key="7">
    <source>
        <dbReference type="ARBA" id="ARBA00023136"/>
    </source>
</evidence>
<keyword evidence="4" id="KW-0997">Cell inner membrane</keyword>
<evidence type="ECO:0000313" key="17">
    <source>
        <dbReference type="Proteomes" id="UP000231553"/>
    </source>
</evidence>
<evidence type="ECO:0000256" key="9">
    <source>
        <dbReference type="ARBA" id="ARBA00030642"/>
    </source>
</evidence>
<dbReference type="PANTHER" id="PTHR47529:SF1">
    <property type="entry name" value="PERIPLASMIC CHAPERONE PPID"/>
    <property type="match status" value="1"/>
</dbReference>
<comment type="similarity">
    <text evidence="11">Belongs to the PpiD chaperone family.</text>
</comment>
<keyword evidence="17" id="KW-1185">Reference proteome</keyword>
<feature type="domain" description="PpiC" evidence="15">
    <location>
        <begin position="245"/>
        <end position="363"/>
    </location>
</feature>
<dbReference type="InterPro" id="IPR000297">
    <property type="entry name" value="PPIase_PpiC"/>
</dbReference>
<dbReference type="SUPFAM" id="SSF109998">
    <property type="entry name" value="Triger factor/SurA peptide-binding domain-like"/>
    <property type="match status" value="1"/>
</dbReference>
<sequence length="614" mass="66801">MAAGAKNFSRTVVWIIVGLLIVGLAGFGATSFTGSVRTVGKVGNEWISVDDYARELQREMRAVEAQTGQPLTMAEARSLGIDQVVLSRLVQLAALDNEAAELGVSIGDANLQQEIVQIPAFHGINGTFDRETYRFQLDQANIDEAEFEADLRAESARTLVQSAIFAGVQMPAIMTDTLADYVGARRSFTWALLEDSALETPVDEPTEAQLQAYYEANQDRFMLPETRQLTYALLTPEMLLDTIEIDEEAVRRLYDERIGDYAQPERRLVERLVFADDEAAASAKAQLEVGGTTFETLVENRGLALSDVDLGDVTYVDLGEAAEAVFAAETGAVVGPLPSDLGPALFRVNGQLAARTTEFDDVEGQLRDELAGDQARRQIDARAEALEDMLAGGATLEELTAESEMELGTLGWTRNSDQGVAAYDAFNRAAAQVTAEDFPSIDFLEDGGIFALRLDEVLPRRPQPFAEARGAVAEAWRQDQVQQALTAQAETLAEGLSDDAAFTEAGLSFRVENGLTRTAYLDGVPADFMTRVFAMEKDEVQVIPAETGVAIVRLNDILPPDQTDEFQTMRDAAAAQFDQALAQALFAAYVRDIRLRSGARLDPQALAAVEANFN</sequence>
<evidence type="ECO:0000256" key="1">
    <source>
        <dbReference type="ARBA" id="ARBA00004382"/>
    </source>
</evidence>
<evidence type="ECO:0000256" key="13">
    <source>
        <dbReference type="ARBA" id="ARBA00042775"/>
    </source>
</evidence>